<protein>
    <submittedName>
        <fullName evidence="1">Uncharacterized protein</fullName>
    </submittedName>
</protein>
<accession>A0A840FE14</accession>
<dbReference type="Proteomes" id="UP000529795">
    <property type="component" value="Unassembled WGS sequence"/>
</dbReference>
<reference evidence="1 2" key="1">
    <citation type="submission" date="2020-08" db="EMBL/GenBank/DDBJ databases">
        <title>Genomic Encyclopedia of Type Strains, Phase IV (KMG-IV): sequencing the most valuable type-strain genomes for metagenomic binning, comparative biology and taxonomic classification.</title>
        <authorList>
            <person name="Goeker M."/>
        </authorList>
    </citation>
    <scope>NUCLEOTIDE SEQUENCE [LARGE SCALE GENOMIC DNA]</scope>
    <source>
        <strain evidence="1 2">YC6723</strain>
    </source>
</reference>
<proteinExistence type="predicted"/>
<name>A0A840FE14_9SPHN</name>
<keyword evidence="2" id="KW-1185">Reference proteome</keyword>
<dbReference type="AlphaFoldDB" id="A0A840FE14"/>
<dbReference type="EMBL" id="JACIEV010000009">
    <property type="protein sequence ID" value="MBB4155051.1"/>
    <property type="molecule type" value="Genomic_DNA"/>
</dbReference>
<sequence>MQNDIAAAAAPLFHIDPPQIDPAKRKAELERIIEIATAALTKTQIRKLGGLSFAAARDDDDHSYFGQIRSEPIGASGVEYRFPVPARKTGDRDLVLVAAALVGGATHMARAERGLKKIGAGYRDLAEAAIEAGRGGIAEMRVVAIGATPGKTAEELKMTVDVEMLGDDLMPGIERVSEFADAHGLDRMEERLKGLAAKHVERRNVLARAKVLGSTGFIDDSALRVLDISGFGRAAALELLRSDRQVNFSFGGETGYDMTAGVYWNDGVVRGYVENRERGSTFRLEAMVLLLESNGLPDTIKAGLLGRHLGEAIDFRFIPGNALITGVEESGDWLYLTLEIGTSPIETAIGG</sequence>
<evidence type="ECO:0000313" key="2">
    <source>
        <dbReference type="Proteomes" id="UP000529795"/>
    </source>
</evidence>
<dbReference type="RefSeq" id="WP_183986178.1">
    <property type="nucleotide sequence ID" value="NZ_JACIEV010000009.1"/>
</dbReference>
<evidence type="ECO:0000313" key="1">
    <source>
        <dbReference type="EMBL" id="MBB4155051.1"/>
    </source>
</evidence>
<gene>
    <name evidence="1" type="ORF">GGQ80_002968</name>
</gene>
<comment type="caution">
    <text evidence="1">The sequence shown here is derived from an EMBL/GenBank/DDBJ whole genome shotgun (WGS) entry which is preliminary data.</text>
</comment>
<organism evidence="1 2">
    <name type="scientific">Sphingomonas jinjuensis</name>
    <dbReference type="NCBI Taxonomy" id="535907"/>
    <lineage>
        <taxon>Bacteria</taxon>
        <taxon>Pseudomonadati</taxon>
        <taxon>Pseudomonadota</taxon>
        <taxon>Alphaproteobacteria</taxon>
        <taxon>Sphingomonadales</taxon>
        <taxon>Sphingomonadaceae</taxon>
        <taxon>Sphingomonas</taxon>
    </lineage>
</organism>